<dbReference type="InterPro" id="IPR013249">
    <property type="entry name" value="RNA_pol_sigma70_r4_t2"/>
</dbReference>
<dbReference type="InterPro" id="IPR039425">
    <property type="entry name" value="RNA_pol_sigma-70-like"/>
</dbReference>
<evidence type="ECO:0000313" key="8">
    <source>
        <dbReference type="Proteomes" id="UP000626844"/>
    </source>
</evidence>
<evidence type="ECO:0000259" key="6">
    <source>
        <dbReference type="Pfam" id="PF08281"/>
    </source>
</evidence>
<dbReference type="SUPFAM" id="SSF88946">
    <property type="entry name" value="Sigma2 domain of RNA polymerase sigma factors"/>
    <property type="match status" value="1"/>
</dbReference>
<evidence type="ECO:0000256" key="4">
    <source>
        <dbReference type="ARBA" id="ARBA00023163"/>
    </source>
</evidence>
<dbReference type="InterPro" id="IPR013325">
    <property type="entry name" value="RNA_pol_sigma_r2"/>
</dbReference>
<protein>
    <submittedName>
        <fullName evidence="7">RNA polymerase sigma factor</fullName>
    </submittedName>
</protein>
<evidence type="ECO:0000313" key="7">
    <source>
        <dbReference type="EMBL" id="MBD1380739.1"/>
    </source>
</evidence>
<dbReference type="InterPro" id="IPR036388">
    <property type="entry name" value="WH-like_DNA-bd_sf"/>
</dbReference>
<dbReference type="InterPro" id="IPR007627">
    <property type="entry name" value="RNA_pol_sigma70_r2"/>
</dbReference>
<keyword evidence="3" id="KW-0731">Sigma factor</keyword>
<dbReference type="EMBL" id="JACXAI010000012">
    <property type="protein sequence ID" value="MBD1380739.1"/>
    <property type="molecule type" value="Genomic_DNA"/>
</dbReference>
<dbReference type="PANTHER" id="PTHR43133:SF60">
    <property type="entry name" value="RNA POLYMERASE SIGMA FACTOR SIGV"/>
    <property type="match status" value="1"/>
</dbReference>
<dbReference type="GO" id="GO:0003677">
    <property type="term" value="F:DNA binding"/>
    <property type="evidence" value="ECO:0007669"/>
    <property type="project" value="InterPro"/>
</dbReference>
<evidence type="ECO:0000256" key="1">
    <source>
        <dbReference type="ARBA" id="ARBA00010641"/>
    </source>
</evidence>
<dbReference type="Pfam" id="PF04542">
    <property type="entry name" value="Sigma70_r2"/>
    <property type="match status" value="1"/>
</dbReference>
<comment type="caution">
    <text evidence="7">The sequence shown here is derived from an EMBL/GenBank/DDBJ whole genome shotgun (WGS) entry which is preliminary data.</text>
</comment>
<evidence type="ECO:0000256" key="2">
    <source>
        <dbReference type="ARBA" id="ARBA00023015"/>
    </source>
</evidence>
<dbReference type="Gene3D" id="1.10.10.10">
    <property type="entry name" value="Winged helix-like DNA-binding domain superfamily/Winged helix DNA-binding domain"/>
    <property type="match status" value="1"/>
</dbReference>
<dbReference type="CDD" id="cd06171">
    <property type="entry name" value="Sigma70_r4"/>
    <property type="match status" value="1"/>
</dbReference>
<evidence type="ECO:0000259" key="5">
    <source>
        <dbReference type="Pfam" id="PF04542"/>
    </source>
</evidence>
<gene>
    <name evidence="7" type="ORF">IC621_10905</name>
</gene>
<dbReference type="SUPFAM" id="SSF88659">
    <property type="entry name" value="Sigma3 and sigma4 domains of RNA polymerase sigma factors"/>
    <property type="match status" value="1"/>
</dbReference>
<dbReference type="PANTHER" id="PTHR43133">
    <property type="entry name" value="RNA POLYMERASE ECF-TYPE SIGMA FACTO"/>
    <property type="match status" value="1"/>
</dbReference>
<dbReference type="RefSeq" id="WP_191158338.1">
    <property type="nucleotide sequence ID" value="NZ_JACXAI010000012.1"/>
</dbReference>
<feature type="domain" description="RNA polymerase sigma factor 70 region 4 type 2" evidence="6">
    <location>
        <begin position="118"/>
        <end position="162"/>
    </location>
</feature>
<dbReference type="InterPro" id="IPR014284">
    <property type="entry name" value="RNA_pol_sigma-70_dom"/>
</dbReference>
<dbReference type="GO" id="GO:0016987">
    <property type="term" value="F:sigma factor activity"/>
    <property type="evidence" value="ECO:0007669"/>
    <property type="project" value="UniProtKB-KW"/>
</dbReference>
<accession>A0A926NFS5</accession>
<dbReference type="Pfam" id="PF08281">
    <property type="entry name" value="Sigma70_r4_2"/>
    <property type="match status" value="1"/>
</dbReference>
<dbReference type="Proteomes" id="UP000626844">
    <property type="component" value="Unassembled WGS sequence"/>
</dbReference>
<dbReference type="InterPro" id="IPR013324">
    <property type="entry name" value="RNA_pol_sigma_r3/r4-like"/>
</dbReference>
<dbReference type="NCBIfam" id="TIGR02937">
    <property type="entry name" value="sigma70-ECF"/>
    <property type="match status" value="1"/>
</dbReference>
<comment type="similarity">
    <text evidence="1">Belongs to the sigma-70 factor family. ECF subfamily.</text>
</comment>
<feature type="domain" description="RNA polymerase sigma-70 region 2" evidence="5">
    <location>
        <begin position="11"/>
        <end position="76"/>
    </location>
</feature>
<reference evidence="7" key="1">
    <citation type="submission" date="2020-09" db="EMBL/GenBank/DDBJ databases">
        <title>A novel bacterium of genus Bacillus, isolated from South China Sea.</title>
        <authorList>
            <person name="Huang H."/>
            <person name="Mo K."/>
            <person name="Hu Y."/>
        </authorList>
    </citation>
    <scope>NUCLEOTIDE SEQUENCE</scope>
    <source>
        <strain evidence="7">IB182487</strain>
    </source>
</reference>
<dbReference type="GO" id="GO:0006352">
    <property type="term" value="P:DNA-templated transcription initiation"/>
    <property type="evidence" value="ECO:0007669"/>
    <property type="project" value="InterPro"/>
</dbReference>
<sequence>MESPGIKEILEIHQKTILDTVKRIIKNQSLVDDIVQDANIKIYNYLNEKESPQSLKAWIKTISKNTAYDHLRKVKRDQTLLEKANTSFKHSNSVNSAQTPEKELLTQEMITDFKAEFDTLDAETKKIFVLRHQGYSYQEIAEKTSISLGKVKTKIFRGRKKLMENLSEKGVL</sequence>
<evidence type="ECO:0000256" key="3">
    <source>
        <dbReference type="ARBA" id="ARBA00023082"/>
    </source>
</evidence>
<keyword evidence="4" id="KW-0804">Transcription</keyword>
<dbReference type="Gene3D" id="1.10.1740.10">
    <property type="match status" value="1"/>
</dbReference>
<proteinExistence type="inferred from homology"/>
<keyword evidence="2" id="KW-0805">Transcription regulation</keyword>
<dbReference type="AlphaFoldDB" id="A0A926NFS5"/>
<organism evidence="7 8">
    <name type="scientific">Metabacillus arenae</name>
    <dbReference type="NCBI Taxonomy" id="2771434"/>
    <lineage>
        <taxon>Bacteria</taxon>
        <taxon>Bacillati</taxon>
        <taxon>Bacillota</taxon>
        <taxon>Bacilli</taxon>
        <taxon>Bacillales</taxon>
        <taxon>Bacillaceae</taxon>
        <taxon>Metabacillus</taxon>
    </lineage>
</organism>
<keyword evidence="8" id="KW-1185">Reference proteome</keyword>
<name>A0A926NFS5_9BACI</name>